<evidence type="ECO:0000313" key="4">
    <source>
        <dbReference type="Proteomes" id="UP000886893"/>
    </source>
</evidence>
<reference evidence="3" key="1">
    <citation type="submission" date="2020-10" db="EMBL/GenBank/DDBJ databases">
        <authorList>
            <person name="Gilroy R."/>
        </authorList>
    </citation>
    <scope>NUCLEOTIDE SEQUENCE</scope>
    <source>
        <strain evidence="3">14508</strain>
    </source>
</reference>
<keyword evidence="1" id="KW-0067">ATP-binding</keyword>
<dbReference type="PANTHER" id="PTHR21621:SF0">
    <property type="entry name" value="BETA-CITRYLGLUTAMATE SYNTHASE B-RELATED"/>
    <property type="match status" value="1"/>
</dbReference>
<feature type="domain" description="ATP-grasp" evidence="2">
    <location>
        <begin position="85"/>
        <end position="262"/>
    </location>
</feature>
<dbReference type="PROSITE" id="PS50975">
    <property type="entry name" value="ATP_GRASP"/>
    <property type="match status" value="1"/>
</dbReference>
<dbReference type="InterPro" id="IPR013651">
    <property type="entry name" value="ATP-grasp_RimK-type"/>
</dbReference>
<dbReference type="Proteomes" id="UP000886893">
    <property type="component" value="Unassembled WGS sequence"/>
</dbReference>
<dbReference type="GO" id="GO:0009432">
    <property type="term" value="P:SOS response"/>
    <property type="evidence" value="ECO:0007669"/>
    <property type="project" value="TreeGrafter"/>
</dbReference>
<dbReference type="PANTHER" id="PTHR21621">
    <property type="entry name" value="RIBOSOMAL PROTEIN S6 MODIFICATION PROTEIN"/>
    <property type="match status" value="1"/>
</dbReference>
<name>A0A9D1KAP8_9FIRM</name>
<dbReference type="EMBL" id="DVKI01000179">
    <property type="protein sequence ID" value="HIT17843.1"/>
    <property type="molecule type" value="Genomic_DNA"/>
</dbReference>
<dbReference type="GO" id="GO:0046872">
    <property type="term" value="F:metal ion binding"/>
    <property type="evidence" value="ECO:0007669"/>
    <property type="project" value="InterPro"/>
</dbReference>
<accession>A0A9D1KAP8</accession>
<proteinExistence type="predicted"/>
<evidence type="ECO:0000259" key="2">
    <source>
        <dbReference type="PROSITE" id="PS50975"/>
    </source>
</evidence>
<dbReference type="GO" id="GO:0005524">
    <property type="term" value="F:ATP binding"/>
    <property type="evidence" value="ECO:0007669"/>
    <property type="project" value="UniProtKB-UniRule"/>
</dbReference>
<dbReference type="Gene3D" id="3.30.470.20">
    <property type="entry name" value="ATP-grasp fold, B domain"/>
    <property type="match status" value="1"/>
</dbReference>
<comment type="caution">
    <text evidence="3">The sequence shown here is derived from an EMBL/GenBank/DDBJ whole genome shotgun (WGS) entry which is preliminary data.</text>
</comment>
<evidence type="ECO:0000313" key="3">
    <source>
        <dbReference type="EMBL" id="HIT17843.1"/>
    </source>
</evidence>
<dbReference type="SUPFAM" id="SSF56059">
    <property type="entry name" value="Glutathione synthetase ATP-binding domain-like"/>
    <property type="match status" value="1"/>
</dbReference>
<organism evidence="3 4">
    <name type="scientific">Candidatus Caccosoma faecigallinarum</name>
    <dbReference type="NCBI Taxonomy" id="2840720"/>
    <lineage>
        <taxon>Bacteria</taxon>
        <taxon>Bacillati</taxon>
        <taxon>Bacillota</taxon>
        <taxon>Bacillota incertae sedis</taxon>
        <taxon>Candidatus Caccosoma</taxon>
    </lineage>
</organism>
<dbReference type="GO" id="GO:0005737">
    <property type="term" value="C:cytoplasm"/>
    <property type="evidence" value="ECO:0007669"/>
    <property type="project" value="TreeGrafter"/>
</dbReference>
<keyword evidence="1" id="KW-0547">Nucleotide-binding</keyword>
<protein>
    <submittedName>
        <fullName evidence="3">ATP-grasp domain-containing protein</fullName>
    </submittedName>
</protein>
<evidence type="ECO:0000256" key="1">
    <source>
        <dbReference type="PROSITE-ProRule" id="PRU00409"/>
    </source>
</evidence>
<dbReference type="InterPro" id="IPR013815">
    <property type="entry name" value="ATP_grasp_subdomain_1"/>
</dbReference>
<sequence length="269" mass="31691">MKIWIIYDAERYQKNAVFAKKLKEAFKKRKQMAEIIIFDDFDTLPFPLPDIAIMRMVHPLLTEFLIENGVYVQNNAFVSQITNDKYKTYQYLSPFVDMAKSYLIDDSCLDFPLPFPFILKSLDGHGGQEVFYVQNKNEVHQAFLQTNKKQMLTQEIIPELGKDLRVYVLHDQIICAMLRTSFTDFRSNFSLGGQAQIYHLNDKEKQIVYEVIRHFDFGLVGIDFLFKNNQLILNEIEDVVGCRMVYTYTDIDIAQLYIDYILKDFYSKK</sequence>
<reference evidence="3" key="2">
    <citation type="journal article" date="2021" name="PeerJ">
        <title>Extensive microbial diversity within the chicken gut microbiome revealed by metagenomics and culture.</title>
        <authorList>
            <person name="Gilroy R."/>
            <person name="Ravi A."/>
            <person name="Getino M."/>
            <person name="Pursley I."/>
            <person name="Horton D.L."/>
            <person name="Alikhan N.F."/>
            <person name="Baker D."/>
            <person name="Gharbi K."/>
            <person name="Hall N."/>
            <person name="Watson M."/>
            <person name="Adriaenssens E.M."/>
            <person name="Foster-Nyarko E."/>
            <person name="Jarju S."/>
            <person name="Secka A."/>
            <person name="Antonio M."/>
            <person name="Oren A."/>
            <person name="Chaudhuri R.R."/>
            <person name="La Ragione R."/>
            <person name="Hildebrand F."/>
            <person name="Pallen M.J."/>
        </authorList>
    </citation>
    <scope>NUCLEOTIDE SEQUENCE</scope>
    <source>
        <strain evidence="3">14508</strain>
    </source>
</reference>
<dbReference type="Gene3D" id="3.30.1490.20">
    <property type="entry name" value="ATP-grasp fold, A domain"/>
    <property type="match status" value="1"/>
</dbReference>
<dbReference type="GO" id="GO:0018169">
    <property type="term" value="F:ribosomal S6-glutamic acid ligase activity"/>
    <property type="evidence" value="ECO:0007669"/>
    <property type="project" value="TreeGrafter"/>
</dbReference>
<dbReference type="Pfam" id="PF08443">
    <property type="entry name" value="RimK"/>
    <property type="match status" value="1"/>
</dbReference>
<gene>
    <name evidence="3" type="ORF">IAD04_05680</name>
</gene>
<dbReference type="AlphaFoldDB" id="A0A9D1KAP8"/>
<dbReference type="InterPro" id="IPR011761">
    <property type="entry name" value="ATP-grasp"/>
</dbReference>